<proteinExistence type="evidence at transcript level"/>
<protein>
    <submittedName>
        <fullName evidence="1">Uncharacterized protein</fullName>
    </submittedName>
</protein>
<name>A0A131XUR7_IXORI</name>
<evidence type="ECO:0000313" key="1">
    <source>
        <dbReference type="EMBL" id="JAP69396.1"/>
    </source>
</evidence>
<sequence length="489" mass="55094">DLASSVRSWLPQLKEEDVEITATKLKDIGIKCLEHLRYVRESDLEFLAPVERRILLEKFSEVSPPASSTAPSGHFGDGLSMAPNRRSEWAENFSIPWEMFPPSLLQACKDQQKPTKGDMHQVVRTLSSLIIDQHPSPGRHNLRIIAAKIADKFPSSFQDTLQGTVVGSGIETLMWKLENCVNNKKRSAPQLLPTEIIDDPDSFQPLKRSVRDSYGCVAWQPELPHGETVHTQAEKRQRLLVEYTKLQPDERLVNDLMLQTFPSQRSSINNSSSVGHVKENWPFLFKEECLVQHAKQLLGDEVVRAIEVNMEKVGLRVYRYAYSQLKLPRVKKSLEQIEEAKRRLQCVAPEHESVLLLLLALFSEDEEVVYKIVEETAGDTDLGDMPATPSICIKGPSLFMSAEFTVCMDGIALTTTCHRAVASKLMFLLYFVLNVEYPPEVALTTKFVQRAIAGINPDKSSKARKTSRKRHSLSPKVAALANALENYAF</sequence>
<dbReference type="EMBL" id="GEFM01006400">
    <property type="protein sequence ID" value="JAP69396.1"/>
    <property type="molecule type" value="mRNA"/>
</dbReference>
<accession>A0A131XUR7</accession>
<dbReference type="AlphaFoldDB" id="A0A131XUR7"/>
<dbReference type="PANTHER" id="PTHR31025:SF22">
    <property type="entry name" value="IP13529P"/>
    <property type="match status" value="1"/>
</dbReference>
<dbReference type="PANTHER" id="PTHR31025">
    <property type="entry name" value="SI:CH211-196P9.1-RELATED"/>
    <property type="match status" value="1"/>
</dbReference>
<feature type="non-terminal residue" evidence="1">
    <location>
        <position position="1"/>
    </location>
</feature>
<organism evidence="1">
    <name type="scientific">Ixodes ricinus</name>
    <name type="common">Common tick</name>
    <name type="synonym">Acarus ricinus</name>
    <dbReference type="NCBI Taxonomy" id="34613"/>
    <lineage>
        <taxon>Eukaryota</taxon>
        <taxon>Metazoa</taxon>
        <taxon>Ecdysozoa</taxon>
        <taxon>Arthropoda</taxon>
        <taxon>Chelicerata</taxon>
        <taxon>Arachnida</taxon>
        <taxon>Acari</taxon>
        <taxon>Parasitiformes</taxon>
        <taxon>Ixodida</taxon>
        <taxon>Ixodoidea</taxon>
        <taxon>Ixodidae</taxon>
        <taxon>Ixodinae</taxon>
        <taxon>Ixodes</taxon>
    </lineage>
</organism>
<reference evidence="1" key="1">
    <citation type="submission" date="2016-02" db="EMBL/GenBank/DDBJ databases">
        <title>RNAseq analyses of the midgut from blood- or serum-fed Ixodes ricinus ticks.</title>
        <authorList>
            <person name="Perner J."/>
            <person name="Provaznik J."/>
            <person name="Schrenkova J."/>
            <person name="Urbanova V."/>
            <person name="Ribeiro J.M."/>
            <person name="Kopacek P."/>
        </authorList>
    </citation>
    <scope>NUCLEOTIDE SEQUENCE</scope>
    <source>
        <tissue evidence="1">Gut</tissue>
    </source>
</reference>